<evidence type="ECO:0000313" key="4">
    <source>
        <dbReference type="Proteomes" id="UP000574276"/>
    </source>
</evidence>
<dbReference type="RefSeq" id="WP_228351951.1">
    <property type="nucleotide sequence ID" value="NZ_JACEGA010000001.1"/>
</dbReference>
<organism evidence="3 4">
    <name type="scientific">Variimorphobacter saccharofermentans</name>
    <dbReference type="NCBI Taxonomy" id="2755051"/>
    <lineage>
        <taxon>Bacteria</taxon>
        <taxon>Bacillati</taxon>
        <taxon>Bacillota</taxon>
        <taxon>Clostridia</taxon>
        <taxon>Lachnospirales</taxon>
        <taxon>Lachnospiraceae</taxon>
        <taxon>Variimorphobacter</taxon>
    </lineage>
</organism>
<reference evidence="3 4" key="1">
    <citation type="submission" date="2020-07" db="EMBL/GenBank/DDBJ databases">
        <title>Characterization and genome sequencing of isolate MD1, a novel member within the family Lachnospiraceae.</title>
        <authorList>
            <person name="Rettenmaier R."/>
            <person name="Di Bello L."/>
            <person name="Zinser C."/>
            <person name="Scheitz K."/>
            <person name="Liebl W."/>
            <person name="Zverlov V."/>
        </authorList>
    </citation>
    <scope>NUCLEOTIDE SEQUENCE [LARGE SCALE GENOMIC DNA]</scope>
    <source>
        <strain evidence="3 4">MD1</strain>
    </source>
</reference>
<dbReference type="Pfam" id="PF01719">
    <property type="entry name" value="Rep_OBD"/>
    <property type="match status" value="1"/>
</dbReference>
<dbReference type="EMBL" id="JACEGA010000001">
    <property type="protein sequence ID" value="MBB2182224.1"/>
    <property type="molecule type" value="Genomic_DNA"/>
</dbReference>
<dbReference type="GO" id="GO:0003916">
    <property type="term" value="F:DNA topoisomerase activity"/>
    <property type="evidence" value="ECO:0007669"/>
    <property type="project" value="InterPro"/>
</dbReference>
<name>A0A839JY26_9FIRM</name>
<dbReference type="Gene3D" id="3.40.50.300">
    <property type="entry name" value="P-loop containing nucleotide triphosphate hydrolases"/>
    <property type="match status" value="1"/>
</dbReference>
<sequence>MKVKIVEIVQQVSYLDLLSVQEVLKKDVIRDYAYILHDKDIKEDGTLKAPHYHIAVRLKEAYDIKYIANWFGIGMQYVSKVKGRWNDLMLYLTHINAPNKHQYPLECVISNFDYSALIKHIDTESRKEEIVSKIVAGEIREFNFYKEISGTEYVKFKSVIDKAFLYRTAMLKGASREMECIYISGDAGTGKTTYAKSLAINRGYSIFVSSGSNDVLDGYGGEDCIILDDLRPSCMGLSDLLKMLDNNTASTVKSRYKNKVLECKLIVITTTLEIDDFFKKVFSEQSETNVQLKRRCSIKIHAFMDFLHVYLYQPETRDYGDAIIIKNPLKDKYIIKDLSPEEYRKSVMESLAFTEEEIIQDI</sequence>
<dbReference type="Proteomes" id="UP000574276">
    <property type="component" value="Unassembled WGS sequence"/>
</dbReference>
<dbReference type="InterPro" id="IPR027417">
    <property type="entry name" value="P-loop_NTPase"/>
</dbReference>
<feature type="domain" description="Plasmid replication protein origin binding" evidence="2">
    <location>
        <begin position="21"/>
        <end position="113"/>
    </location>
</feature>
<dbReference type="SUPFAM" id="SSF52540">
    <property type="entry name" value="P-loop containing nucleoside triphosphate hydrolases"/>
    <property type="match status" value="1"/>
</dbReference>
<accession>A0A839JY26</accession>
<evidence type="ECO:0000313" key="3">
    <source>
        <dbReference type="EMBL" id="MBB2182224.1"/>
    </source>
</evidence>
<dbReference type="GO" id="GO:0003724">
    <property type="term" value="F:RNA helicase activity"/>
    <property type="evidence" value="ECO:0007669"/>
    <property type="project" value="InterPro"/>
</dbReference>
<protein>
    <submittedName>
        <fullName evidence="3">AAA family ATPase</fullName>
    </submittedName>
</protein>
<gene>
    <name evidence="3" type="ORF">H0486_04960</name>
</gene>
<dbReference type="GO" id="GO:0003677">
    <property type="term" value="F:DNA binding"/>
    <property type="evidence" value="ECO:0007669"/>
    <property type="project" value="InterPro"/>
</dbReference>
<feature type="domain" description="Helicase superfamily 3 single-stranded DNA/RNA virus" evidence="1">
    <location>
        <begin position="181"/>
        <end position="270"/>
    </location>
</feature>
<evidence type="ECO:0000259" key="1">
    <source>
        <dbReference type="Pfam" id="PF00910"/>
    </source>
</evidence>
<dbReference type="Pfam" id="PF00910">
    <property type="entry name" value="RNA_helicase"/>
    <property type="match status" value="1"/>
</dbReference>
<dbReference type="GO" id="GO:0003723">
    <property type="term" value="F:RNA binding"/>
    <property type="evidence" value="ECO:0007669"/>
    <property type="project" value="InterPro"/>
</dbReference>
<dbReference type="Gene3D" id="3.40.1310.30">
    <property type="match status" value="1"/>
</dbReference>
<keyword evidence="4" id="KW-1185">Reference proteome</keyword>
<dbReference type="GO" id="GO:0005727">
    <property type="term" value="C:extrachromosomal circular DNA"/>
    <property type="evidence" value="ECO:0007669"/>
    <property type="project" value="InterPro"/>
</dbReference>
<dbReference type="GO" id="GO:0006260">
    <property type="term" value="P:DNA replication"/>
    <property type="evidence" value="ECO:0007669"/>
    <property type="project" value="InterPro"/>
</dbReference>
<dbReference type="InterPro" id="IPR000605">
    <property type="entry name" value="Helicase_SF3_ssDNA/RNA_vir"/>
</dbReference>
<comment type="caution">
    <text evidence="3">The sequence shown here is derived from an EMBL/GenBank/DDBJ whole genome shotgun (WGS) entry which is preliminary data.</text>
</comment>
<proteinExistence type="predicted"/>
<evidence type="ECO:0000259" key="2">
    <source>
        <dbReference type="Pfam" id="PF01719"/>
    </source>
</evidence>
<dbReference type="InterPro" id="IPR002631">
    <property type="entry name" value="Plasmid_rep_OBD"/>
</dbReference>
<dbReference type="AlphaFoldDB" id="A0A839JY26"/>